<protein>
    <submittedName>
        <fullName evidence="3">META domain-containing protein</fullName>
    </submittedName>
</protein>
<dbReference type="AlphaFoldDB" id="A0A6I3LJ45"/>
<reference evidence="3 4" key="1">
    <citation type="submission" date="2019-11" db="EMBL/GenBank/DDBJ databases">
        <title>Genome of Strain BIT-d1.</title>
        <authorList>
            <person name="Yang Y."/>
        </authorList>
    </citation>
    <scope>NUCLEOTIDE SEQUENCE [LARGE SCALE GENOMIC DNA]</scope>
    <source>
        <strain evidence="3 4">BIT-d1</strain>
    </source>
</reference>
<dbReference type="PROSITE" id="PS51257">
    <property type="entry name" value="PROKAR_LIPOPROTEIN"/>
    <property type="match status" value="1"/>
</dbReference>
<sequence>MGGKFSLFFAVFLCTLGLMACKGQLPMQSDNKIKENMSNKLTTSSWTLESVVDGEGGQLISSKTFGDEIPVITFNLEDLKVQGFDGCNTFSGSFSIQRDSQIEIDKRLKSTRMFCEAVPSGAFLKALFHATQYELNANKLVLKSDTQQLMVLVKQL</sequence>
<dbReference type="EMBL" id="WMJX01000008">
    <property type="protein sequence ID" value="MTG97606.1"/>
    <property type="molecule type" value="Genomic_DNA"/>
</dbReference>
<evidence type="ECO:0000313" key="3">
    <source>
        <dbReference type="EMBL" id="MTG97606.1"/>
    </source>
</evidence>
<gene>
    <name evidence="3" type="ORF">GJV76_05560</name>
</gene>
<evidence type="ECO:0000256" key="1">
    <source>
        <dbReference type="SAM" id="SignalP"/>
    </source>
</evidence>
<feature type="signal peptide" evidence="1">
    <location>
        <begin position="1"/>
        <end position="20"/>
    </location>
</feature>
<proteinExistence type="predicted"/>
<comment type="caution">
    <text evidence="3">The sequence shown here is derived from an EMBL/GenBank/DDBJ whole genome shotgun (WGS) entry which is preliminary data.</text>
</comment>
<accession>A0A6I3LJ45</accession>
<name>A0A6I3LJ45_9FLAO</name>
<dbReference type="OrthoDB" id="880459at2"/>
<organism evidence="3 4">
    <name type="scientific">Myroides albus</name>
    <dbReference type="NCBI Taxonomy" id="2562892"/>
    <lineage>
        <taxon>Bacteria</taxon>
        <taxon>Pseudomonadati</taxon>
        <taxon>Bacteroidota</taxon>
        <taxon>Flavobacteriia</taxon>
        <taxon>Flavobacteriales</taxon>
        <taxon>Flavobacteriaceae</taxon>
        <taxon>Myroides</taxon>
    </lineage>
</organism>
<evidence type="ECO:0000313" key="4">
    <source>
        <dbReference type="Proteomes" id="UP000438760"/>
    </source>
</evidence>
<feature type="domain" description="DUF306" evidence="2">
    <location>
        <begin position="39"/>
        <end position="151"/>
    </location>
</feature>
<keyword evidence="4" id="KW-1185">Reference proteome</keyword>
<dbReference type="Pfam" id="PF03724">
    <property type="entry name" value="META"/>
    <property type="match status" value="1"/>
</dbReference>
<dbReference type="PANTHER" id="PTHR35535">
    <property type="entry name" value="HEAT SHOCK PROTEIN HSLJ"/>
    <property type="match status" value="1"/>
</dbReference>
<dbReference type="RefSeq" id="WP_155091651.1">
    <property type="nucleotide sequence ID" value="NZ_WMJX01000008.1"/>
</dbReference>
<evidence type="ECO:0000259" key="2">
    <source>
        <dbReference type="Pfam" id="PF03724"/>
    </source>
</evidence>
<dbReference type="Gene3D" id="2.40.128.270">
    <property type="match status" value="1"/>
</dbReference>
<dbReference type="InterPro" id="IPR005184">
    <property type="entry name" value="DUF306_Meta_HslJ"/>
</dbReference>
<keyword evidence="1" id="KW-0732">Signal</keyword>
<dbReference type="InterPro" id="IPR038670">
    <property type="entry name" value="HslJ-like_sf"/>
</dbReference>
<dbReference type="InterPro" id="IPR053147">
    <property type="entry name" value="Hsp_HslJ-like"/>
</dbReference>
<feature type="chain" id="PRO_5026196256" evidence="1">
    <location>
        <begin position="21"/>
        <end position="156"/>
    </location>
</feature>
<dbReference type="PANTHER" id="PTHR35535:SF1">
    <property type="entry name" value="HEAT SHOCK PROTEIN HSLJ"/>
    <property type="match status" value="1"/>
</dbReference>
<dbReference type="Proteomes" id="UP000438760">
    <property type="component" value="Unassembled WGS sequence"/>
</dbReference>